<reference evidence="1" key="1">
    <citation type="journal article" date="2020" name="Nature">
        <title>Giant virus diversity and host interactions through global metagenomics.</title>
        <authorList>
            <person name="Schulz F."/>
            <person name="Roux S."/>
            <person name="Paez-Espino D."/>
            <person name="Jungbluth S."/>
            <person name="Walsh D.A."/>
            <person name="Denef V.J."/>
            <person name="McMahon K.D."/>
            <person name="Konstantinidis K.T."/>
            <person name="Eloe-Fadrosh E.A."/>
            <person name="Kyrpides N.C."/>
            <person name="Woyke T."/>
        </authorList>
    </citation>
    <scope>NUCLEOTIDE SEQUENCE</scope>
    <source>
        <strain evidence="1">GVMAG-M-3300023174-107</strain>
    </source>
</reference>
<proteinExistence type="predicted"/>
<sequence>MISYRQLVPGKEYYIKTHDTGIYFKGMIFEDYFTSHGDLDYYIDINMRFRRTRYYYTFYANDYYYDPKEIRENAQKARDKMENRSVNMVLKKLVNEEFQWS</sequence>
<accession>A0A6C0D161</accession>
<name>A0A6C0D161_9ZZZZ</name>
<protein>
    <submittedName>
        <fullName evidence="1">Uncharacterized protein</fullName>
    </submittedName>
</protein>
<organism evidence="1">
    <name type="scientific">viral metagenome</name>
    <dbReference type="NCBI Taxonomy" id="1070528"/>
    <lineage>
        <taxon>unclassified sequences</taxon>
        <taxon>metagenomes</taxon>
        <taxon>organismal metagenomes</taxon>
    </lineage>
</organism>
<dbReference type="AlphaFoldDB" id="A0A6C0D161"/>
<evidence type="ECO:0000313" key="1">
    <source>
        <dbReference type="EMBL" id="QHT10498.1"/>
    </source>
</evidence>
<dbReference type="EMBL" id="MN739521">
    <property type="protein sequence ID" value="QHT10498.1"/>
    <property type="molecule type" value="Genomic_DNA"/>
</dbReference>